<evidence type="ECO:0000313" key="3">
    <source>
        <dbReference type="EMBL" id="MDR6891243.1"/>
    </source>
</evidence>
<protein>
    <submittedName>
        <fullName evidence="3">Benzoate membrane transport protein</fullName>
    </submittedName>
</protein>
<feature type="transmembrane region" description="Helical" evidence="2">
    <location>
        <begin position="348"/>
        <end position="370"/>
    </location>
</feature>
<feature type="region of interest" description="Disordered" evidence="1">
    <location>
        <begin position="1"/>
        <end position="26"/>
    </location>
</feature>
<feature type="transmembrane region" description="Helical" evidence="2">
    <location>
        <begin position="244"/>
        <end position="264"/>
    </location>
</feature>
<feature type="transmembrane region" description="Helical" evidence="2">
    <location>
        <begin position="40"/>
        <end position="60"/>
    </location>
</feature>
<feature type="transmembrane region" description="Helical" evidence="2">
    <location>
        <begin position="147"/>
        <end position="173"/>
    </location>
</feature>
<organism evidence="3 4">
    <name type="scientific">Falsarthrobacter nasiphocae</name>
    <dbReference type="NCBI Taxonomy" id="189863"/>
    <lineage>
        <taxon>Bacteria</taxon>
        <taxon>Bacillati</taxon>
        <taxon>Actinomycetota</taxon>
        <taxon>Actinomycetes</taxon>
        <taxon>Micrococcales</taxon>
        <taxon>Micrococcaceae</taxon>
        <taxon>Falsarthrobacter</taxon>
    </lineage>
</organism>
<dbReference type="AlphaFoldDB" id="A0AAE3YC85"/>
<name>A0AAE3YC85_9MICC</name>
<keyword evidence="4" id="KW-1185">Reference proteome</keyword>
<evidence type="ECO:0000313" key="4">
    <source>
        <dbReference type="Proteomes" id="UP001247307"/>
    </source>
</evidence>
<feature type="transmembrane region" description="Helical" evidence="2">
    <location>
        <begin position="72"/>
        <end position="92"/>
    </location>
</feature>
<dbReference type="GO" id="GO:0042925">
    <property type="term" value="F:benzoate transmembrane transporter activity"/>
    <property type="evidence" value="ECO:0007669"/>
    <property type="project" value="InterPro"/>
</dbReference>
<dbReference type="Proteomes" id="UP001247307">
    <property type="component" value="Unassembled WGS sequence"/>
</dbReference>
<reference evidence="3" key="1">
    <citation type="submission" date="2023-07" db="EMBL/GenBank/DDBJ databases">
        <title>Sequencing the genomes of 1000 actinobacteria strains.</title>
        <authorList>
            <person name="Klenk H.-P."/>
        </authorList>
    </citation>
    <scope>NUCLEOTIDE SEQUENCE</scope>
    <source>
        <strain evidence="3">DSM 13988</strain>
    </source>
</reference>
<evidence type="ECO:0000256" key="2">
    <source>
        <dbReference type="SAM" id="Phobius"/>
    </source>
</evidence>
<feature type="transmembrane region" description="Helical" evidence="2">
    <location>
        <begin position="276"/>
        <end position="298"/>
    </location>
</feature>
<feature type="transmembrane region" description="Helical" evidence="2">
    <location>
        <begin position="318"/>
        <end position="341"/>
    </location>
</feature>
<feature type="transmembrane region" description="Helical" evidence="2">
    <location>
        <begin position="179"/>
        <end position="195"/>
    </location>
</feature>
<comment type="caution">
    <text evidence="3">The sequence shown here is derived from an EMBL/GenBank/DDBJ whole genome shotgun (WGS) entry which is preliminary data.</text>
</comment>
<dbReference type="InterPro" id="IPR004711">
    <property type="entry name" value="Benzoate_Transporter"/>
</dbReference>
<gene>
    <name evidence="3" type="ORF">J2S35_000183</name>
</gene>
<evidence type="ECO:0000256" key="1">
    <source>
        <dbReference type="SAM" id="MobiDB-lite"/>
    </source>
</evidence>
<dbReference type="PANTHER" id="PTHR30199">
    <property type="entry name" value="MFS FAMILY TRANSPORTER, PREDICTED SUBSTRATE BENZOATE"/>
    <property type="match status" value="1"/>
</dbReference>
<keyword evidence="2" id="KW-0812">Transmembrane</keyword>
<keyword evidence="2" id="KW-1133">Transmembrane helix</keyword>
<proteinExistence type="predicted"/>
<feature type="transmembrane region" description="Helical" evidence="2">
    <location>
        <begin position="382"/>
        <end position="408"/>
    </location>
</feature>
<dbReference type="PANTHER" id="PTHR30199:SF0">
    <property type="entry name" value="INNER MEMBRANE PROTEIN YDCO"/>
    <property type="match status" value="1"/>
</dbReference>
<sequence>MTDHTDRPHSAAGALPGTAGEPRTPVDHHVAVPRDIASPLSAGFVTAVVGFSSSFILVLQGLEHVGASPTQALSGLIAVTLAFSVGMVWLAARTRVPMTMAWSTPGSALLMTTAAPEGGFPAAVGAFILCAALVALTSVVKPLERFVLGLPTSLTQGLLAGILIPICVAPFAALATSPVEAGAMLAVYGIMLLVAPRWSVPAVLVVALGLSVRAFAASGEAWAWRPPVLEFTAPTFDLQSALSIGVSLFIVTMAAQNLPGIGVLRSFGENPPWKASMVVCGATSAASALFGGHATNLSSLSAAIAVGEMSGKDPRTRWWATPAAAVVYVILALAAGSLVALMSRSPAGVVASLAGLALLPTFTTTARAALTDPAYAGPNAVVILIGASGLTVAGFSGAVFAFLAGLVLHGVVRRRLLAAEPKTPVAVTE</sequence>
<dbReference type="GO" id="GO:0005886">
    <property type="term" value="C:plasma membrane"/>
    <property type="evidence" value="ECO:0007669"/>
    <property type="project" value="TreeGrafter"/>
</dbReference>
<dbReference type="RefSeq" id="WP_309848806.1">
    <property type="nucleotide sequence ID" value="NZ_BAAAIU010000004.1"/>
</dbReference>
<feature type="transmembrane region" description="Helical" evidence="2">
    <location>
        <begin position="119"/>
        <end position="140"/>
    </location>
</feature>
<dbReference type="EMBL" id="JAVDUI010000001">
    <property type="protein sequence ID" value="MDR6891243.1"/>
    <property type="molecule type" value="Genomic_DNA"/>
</dbReference>
<accession>A0AAE3YC85</accession>
<keyword evidence="2" id="KW-0472">Membrane</keyword>
<dbReference type="Pfam" id="PF03594">
    <property type="entry name" value="BenE"/>
    <property type="match status" value="1"/>
</dbReference>